<sequence length="343" mass="36242">MSVISTPGIVDLVGAGRGDAELLTAAVEWLQWLQLPLCAVVAVGLDRVLGEPRRFHPLVGFGRLAQRIEAALRRFPTRHNRQKNAGIAAWLLAVLPFAGVALWLRNIGPAWLVVALDVVLLYFALGAQSLREHVLPIADALDADDLPAAREAVGRIVSRDTTALDETAVARAAVESTLENGSDAVFGALFWFALLGGPGALLFRLANTLDAMWGYRNERYLHFGCAAARFDDLLGYLPARLCALTYAALGRGGQALACWRAQAPLWDSPNAGPVMAAGAGSLGVSLGGAAVYHGQREARPTLGVGSAPIAADIRRALTLVRRGIGLWLTAGLVLALLGGAFHA</sequence>
<evidence type="ECO:0000256" key="8">
    <source>
        <dbReference type="ARBA" id="ARBA00023136"/>
    </source>
</evidence>
<evidence type="ECO:0000313" key="10">
    <source>
        <dbReference type="EMBL" id="NMF94953.1"/>
    </source>
</evidence>
<accession>A0ABX1N6R9</accession>
<evidence type="ECO:0000256" key="1">
    <source>
        <dbReference type="ARBA" id="ARBA00004651"/>
    </source>
</evidence>
<comment type="subcellular location">
    <subcellularLocation>
        <location evidence="1 9">Cell membrane</location>
        <topology evidence="1 9">Multi-pass membrane protein</topology>
    </subcellularLocation>
</comment>
<evidence type="ECO:0000313" key="11">
    <source>
        <dbReference type="Proteomes" id="UP000601990"/>
    </source>
</evidence>
<protein>
    <recommendedName>
        <fullName evidence="9">Cobalamin biosynthesis protein CobD</fullName>
    </recommendedName>
</protein>
<dbReference type="InterPro" id="IPR004485">
    <property type="entry name" value="Cobalamin_biosynth_CobD/CbiB"/>
</dbReference>
<comment type="pathway">
    <text evidence="2 9">Cofactor biosynthesis; adenosylcobalamin biosynthesis.</text>
</comment>
<keyword evidence="6 9" id="KW-0812">Transmembrane</keyword>
<proteinExistence type="inferred from homology"/>
<dbReference type="PANTHER" id="PTHR34308">
    <property type="entry name" value="COBALAMIN BIOSYNTHESIS PROTEIN CBIB"/>
    <property type="match status" value="1"/>
</dbReference>
<feature type="transmembrane region" description="Helical" evidence="9">
    <location>
        <begin position="324"/>
        <end position="342"/>
    </location>
</feature>
<dbReference type="EMBL" id="WTVH01000041">
    <property type="protein sequence ID" value="NMF94953.1"/>
    <property type="molecule type" value="Genomic_DNA"/>
</dbReference>
<dbReference type="Pfam" id="PF03186">
    <property type="entry name" value="CobD_Cbib"/>
    <property type="match status" value="1"/>
</dbReference>
<evidence type="ECO:0000256" key="6">
    <source>
        <dbReference type="ARBA" id="ARBA00022692"/>
    </source>
</evidence>
<organism evidence="10 11">
    <name type="scientific">Aromatoleum buckelii</name>
    <dbReference type="NCBI Taxonomy" id="200254"/>
    <lineage>
        <taxon>Bacteria</taxon>
        <taxon>Pseudomonadati</taxon>
        <taxon>Pseudomonadota</taxon>
        <taxon>Betaproteobacteria</taxon>
        <taxon>Rhodocyclales</taxon>
        <taxon>Rhodocyclaceae</taxon>
        <taxon>Aromatoleum</taxon>
    </lineage>
</organism>
<name>A0ABX1N6R9_9RHOO</name>
<evidence type="ECO:0000256" key="7">
    <source>
        <dbReference type="ARBA" id="ARBA00022989"/>
    </source>
</evidence>
<feature type="transmembrane region" description="Helical" evidence="9">
    <location>
        <begin position="84"/>
        <end position="104"/>
    </location>
</feature>
<feature type="transmembrane region" description="Helical" evidence="9">
    <location>
        <begin position="110"/>
        <end position="127"/>
    </location>
</feature>
<dbReference type="HAMAP" id="MF_00024">
    <property type="entry name" value="CobD_CbiB"/>
    <property type="match status" value="1"/>
</dbReference>
<dbReference type="Proteomes" id="UP000601990">
    <property type="component" value="Unassembled WGS sequence"/>
</dbReference>
<comment type="caution">
    <text evidence="9">Lacks conserved residue(s) required for the propagation of feature annotation.</text>
</comment>
<feature type="transmembrane region" description="Helical" evidence="9">
    <location>
        <begin position="184"/>
        <end position="206"/>
    </location>
</feature>
<evidence type="ECO:0000256" key="4">
    <source>
        <dbReference type="ARBA" id="ARBA00022475"/>
    </source>
</evidence>
<keyword evidence="7 9" id="KW-1133">Transmembrane helix</keyword>
<evidence type="ECO:0000256" key="3">
    <source>
        <dbReference type="ARBA" id="ARBA00006263"/>
    </source>
</evidence>
<keyword evidence="5 9" id="KW-0169">Cobalamin biosynthesis</keyword>
<gene>
    <name evidence="9" type="primary">cobD</name>
    <name evidence="10" type="ORF">GO608_16690</name>
</gene>
<keyword evidence="11" id="KW-1185">Reference proteome</keyword>
<keyword evidence="4 9" id="KW-1003">Cell membrane</keyword>
<dbReference type="PANTHER" id="PTHR34308:SF1">
    <property type="entry name" value="COBALAMIN BIOSYNTHESIS PROTEIN CBIB"/>
    <property type="match status" value="1"/>
</dbReference>
<evidence type="ECO:0000256" key="2">
    <source>
        <dbReference type="ARBA" id="ARBA00004953"/>
    </source>
</evidence>
<keyword evidence="8 9" id="KW-0472">Membrane</keyword>
<dbReference type="NCBIfam" id="TIGR00380">
    <property type="entry name" value="cobal_cbiB"/>
    <property type="match status" value="1"/>
</dbReference>
<evidence type="ECO:0000256" key="5">
    <source>
        <dbReference type="ARBA" id="ARBA00022573"/>
    </source>
</evidence>
<comment type="caution">
    <text evidence="10">The sequence shown here is derived from an EMBL/GenBank/DDBJ whole genome shotgun (WGS) entry which is preliminary data.</text>
</comment>
<comment type="similarity">
    <text evidence="3 9">Belongs to the CobD/CbiB family.</text>
</comment>
<comment type="function">
    <text evidence="9">Converts cobyric acid to cobinamide by the addition of aminopropanol on the F carboxylic group.</text>
</comment>
<evidence type="ECO:0000256" key="9">
    <source>
        <dbReference type="HAMAP-Rule" id="MF_00024"/>
    </source>
</evidence>
<reference evidence="10" key="1">
    <citation type="submission" date="2019-12" db="EMBL/GenBank/DDBJ databases">
        <title>Comparative genomics gives insights into the taxonomy of the Azoarcus-Aromatoleum group and reveals separate origins of nif in the plant-associated Azoarcus and non-plant-associated Aromatoleum sub-groups.</title>
        <authorList>
            <person name="Lafos M."/>
            <person name="Maluk M."/>
            <person name="Batista M."/>
            <person name="Junghare M."/>
            <person name="Carmona M."/>
            <person name="Faoro H."/>
            <person name="Cruz L.M."/>
            <person name="Battistoni F."/>
            <person name="De Souza E."/>
            <person name="Pedrosa F."/>
            <person name="Chen W.-M."/>
            <person name="Poole P.S."/>
            <person name="Dixon R.A."/>
            <person name="James E.K."/>
        </authorList>
    </citation>
    <scope>NUCLEOTIDE SEQUENCE</scope>
    <source>
        <strain evidence="10">U120</strain>
    </source>
</reference>